<dbReference type="PANTHER" id="PTHR15204:SF0">
    <property type="entry name" value="LARGE PROLINE-RICH PROTEIN BAG6"/>
    <property type="match status" value="1"/>
</dbReference>
<feature type="compositionally biased region" description="Basic and acidic residues" evidence="1">
    <location>
        <begin position="261"/>
        <end position="280"/>
    </location>
</feature>
<reference evidence="3" key="1">
    <citation type="submission" date="2022-03" db="EMBL/GenBank/DDBJ databases">
        <authorList>
            <person name="Martin C."/>
        </authorList>
    </citation>
    <scope>NUCLEOTIDE SEQUENCE</scope>
</reference>
<keyword evidence="4" id="KW-1185">Reference proteome</keyword>
<dbReference type="EMBL" id="CAIIXF020000006">
    <property type="protein sequence ID" value="CAH1787815.1"/>
    <property type="molecule type" value="Genomic_DNA"/>
</dbReference>
<dbReference type="GO" id="GO:0031593">
    <property type="term" value="F:polyubiquitin modification-dependent protein binding"/>
    <property type="evidence" value="ECO:0007669"/>
    <property type="project" value="TreeGrafter"/>
</dbReference>
<dbReference type="GO" id="GO:0071818">
    <property type="term" value="C:BAT3 complex"/>
    <property type="evidence" value="ECO:0007669"/>
    <property type="project" value="TreeGrafter"/>
</dbReference>
<gene>
    <name evidence="3" type="ORF">OFUS_LOCUS13450</name>
</gene>
<dbReference type="Proteomes" id="UP000749559">
    <property type="component" value="Unassembled WGS sequence"/>
</dbReference>
<feature type="domain" description="Bag6 BAG-similar" evidence="2">
    <location>
        <begin position="215"/>
        <end position="261"/>
    </location>
</feature>
<feature type="non-terminal residue" evidence="3">
    <location>
        <position position="1"/>
    </location>
</feature>
<evidence type="ECO:0000256" key="1">
    <source>
        <dbReference type="SAM" id="MobiDB-lite"/>
    </source>
</evidence>
<dbReference type="OrthoDB" id="1885901at2759"/>
<feature type="compositionally biased region" description="Low complexity" evidence="1">
    <location>
        <begin position="63"/>
        <end position="76"/>
    </location>
</feature>
<dbReference type="PANTHER" id="PTHR15204">
    <property type="entry name" value="LARGE PROLINE-RICH PROTEIN BAG6"/>
    <property type="match status" value="1"/>
</dbReference>
<feature type="compositionally biased region" description="Basic and acidic residues" evidence="1">
    <location>
        <begin position="87"/>
        <end position="120"/>
    </location>
</feature>
<dbReference type="AlphaFoldDB" id="A0A8S4P099"/>
<dbReference type="GO" id="GO:0036503">
    <property type="term" value="P:ERAD pathway"/>
    <property type="evidence" value="ECO:0007669"/>
    <property type="project" value="TreeGrafter"/>
</dbReference>
<feature type="region of interest" description="Disordered" evidence="1">
    <location>
        <begin position="259"/>
        <end position="280"/>
    </location>
</feature>
<proteinExistence type="predicted"/>
<sequence length="280" mass="31811">EALLNNRMRYISSDVNPMIQQWMCGMAVRQLHEVTPNIRVADQQVYHYIIRHNREMDASPTRSQSSESSFMSAESEGTADTATAAVERMDVDSESDKRPGSESEREPEVERDVPDSELPIRRGPLRIPDPRPHAPRINGATPRERGVENDDWQSQVPSDWVPIITRDIATQRRQPPQQPFSDTYLSGMPAKRRKLMEEKKCTEELGKVTNIVPVAIENAASAVGATAISSTSDMVKDCEENTALSDSYQEQVQATIRHRLRTDPNYRPEKFPNTKKYFDK</sequence>
<dbReference type="InterPro" id="IPR048926">
    <property type="entry name" value="Bag6_BAGS"/>
</dbReference>
<feature type="region of interest" description="Disordered" evidence="1">
    <location>
        <begin position="57"/>
        <end position="154"/>
    </location>
</feature>
<evidence type="ECO:0000259" key="2">
    <source>
        <dbReference type="Pfam" id="PF20960"/>
    </source>
</evidence>
<organism evidence="3 4">
    <name type="scientific">Owenia fusiformis</name>
    <name type="common">Polychaete worm</name>
    <dbReference type="NCBI Taxonomy" id="6347"/>
    <lineage>
        <taxon>Eukaryota</taxon>
        <taxon>Metazoa</taxon>
        <taxon>Spiralia</taxon>
        <taxon>Lophotrochozoa</taxon>
        <taxon>Annelida</taxon>
        <taxon>Polychaeta</taxon>
        <taxon>Sedentaria</taxon>
        <taxon>Canalipalpata</taxon>
        <taxon>Sabellida</taxon>
        <taxon>Oweniida</taxon>
        <taxon>Oweniidae</taxon>
        <taxon>Owenia</taxon>
    </lineage>
</organism>
<dbReference type="Pfam" id="PF20960">
    <property type="entry name" value="Bag6_BAGS"/>
    <property type="match status" value="1"/>
</dbReference>
<comment type="caution">
    <text evidence="3">The sequence shown here is derived from an EMBL/GenBank/DDBJ whole genome shotgun (WGS) entry which is preliminary data.</text>
</comment>
<name>A0A8S4P099_OWEFU</name>
<protein>
    <recommendedName>
        <fullName evidence="2">Bag6 BAG-similar domain-containing protein</fullName>
    </recommendedName>
</protein>
<evidence type="ECO:0000313" key="3">
    <source>
        <dbReference type="EMBL" id="CAH1787815.1"/>
    </source>
</evidence>
<dbReference type="GO" id="GO:0051787">
    <property type="term" value="F:misfolded protein binding"/>
    <property type="evidence" value="ECO:0007669"/>
    <property type="project" value="TreeGrafter"/>
</dbReference>
<accession>A0A8S4P099</accession>
<evidence type="ECO:0000313" key="4">
    <source>
        <dbReference type="Proteomes" id="UP000749559"/>
    </source>
</evidence>